<name>A0AAU0N153_9GAMM</name>
<dbReference type="InterPro" id="IPR010998">
    <property type="entry name" value="Integrase_recombinase_N"/>
</dbReference>
<evidence type="ECO:0000256" key="6">
    <source>
        <dbReference type="SAM" id="MobiDB-lite"/>
    </source>
</evidence>
<evidence type="ECO:0000313" key="10">
    <source>
        <dbReference type="Proteomes" id="UP001302477"/>
    </source>
</evidence>
<evidence type="ECO:0000256" key="4">
    <source>
        <dbReference type="ARBA" id="ARBA00023172"/>
    </source>
</evidence>
<dbReference type="CDD" id="cd00801">
    <property type="entry name" value="INT_P4_C"/>
    <property type="match status" value="1"/>
</dbReference>
<dbReference type="GO" id="GO:0015074">
    <property type="term" value="P:DNA integration"/>
    <property type="evidence" value="ECO:0007669"/>
    <property type="project" value="UniProtKB-KW"/>
</dbReference>
<dbReference type="Pfam" id="PF22022">
    <property type="entry name" value="Phage_int_M"/>
    <property type="match status" value="1"/>
</dbReference>
<keyword evidence="4" id="KW-0233">DNA recombination</keyword>
<keyword evidence="3 5" id="KW-0238">DNA-binding</keyword>
<dbReference type="PROSITE" id="PS51898">
    <property type="entry name" value="TYR_RECOMBINASE"/>
    <property type="match status" value="1"/>
</dbReference>
<dbReference type="Proteomes" id="UP001302477">
    <property type="component" value="Chromosome"/>
</dbReference>
<feature type="region of interest" description="Disordered" evidence="6">
    <location>
        <begin position="389"/>
        <end position="420"/>
    </location>
</feature>
<evidence type="ECO:0000313" key="9">
    <source>
        <dbReference type="EMBL" id="WOX05968.1"/>
    </source>
</evidence>
<dbReference type="PANTHER" id="PTHR30629:SF2">
    <property type="entry name" value="PROPHAGE INTEGRASE INTS-RELATED"/>
    <property type="match status" value="1"/>
</dbReference>
<accession>A0AAU0N153</accession>
<dbReference type="EMBL" id="CP137555">
    <property type="protein sequence ID" value="WOX05968.1"/>
    <property type="molecule type" value="Genomic_DNA"/>
</dbReference>
<evidence type="ECO:0000256" key="3">
    <source>
        <dbReference type="ARBA" id="ARBA00023125"/>
    </source>
</evidence>
<dbReference type="Gene3D" id="1.10.443.10">
    <property type="entry name" value="Intergrase catalytic core"/>
    <property type="match status" value="1"/>
</dbReference>
<reference evidence="9 10" key="1">
    <citation type="submission" date="2023-10" db="EMBL/GenBank/DDBJ databases">
        <title>Description of Microbulbifer bruguierae sp. nov., isolated from the sediments of mangrove plant Bruguiera sexangula and comparative genomic analyses of the genus Microbulbifer.</title>
        <authorList>
            <person name="Long M."/>
        </authorList>
    </citation>
    <scope>NUCLEOTIDE SEQUENCE [LARGE SCALE GENOMIC DNA]</scope>
    <source>
        <strain evidence="9 10">SPO729</strain>
    </source>
</reference>
<organism evidence="9 10">
    <name type="scientific">Microbulbifer pacificus</name>
    <dbReference type="NCBI Taxonomy" id="407164"/>
    <lineage>
        <taxon>Bacteria</taxon>
        <taxon>Pseudomonadati</taxon>
        <taxon>Pseudomonadota</taxon>
        <taxon>Gammaproteobacteria</taxon>
        <taxon>Cellvibrionales</taxon>
        <taxon>Microbulbiferaceae</taxon>
        <taxon>Microbulbifer</taxon>
    </lineage>
</organism>
<dbReference type="PANTHER" id="PTHR30629">
    <property type="entry name" value="PROPHAGE INTEGRASE"/>
    <property type="match status" value="1"/>
</dbReference>
<dbReference type="InterPro" id="IPR053876">
    <property type="entry name" value="Phage_int_M"/>
</dbReference>
<dbReference type="PROSITE" id="PS51900">
    <property type="entry name" value="CB"/>
    <property type="match status" value="1"/>
</dbReference>
<evidence type="ECO:0000256" key="5">
    <source>
        <dbReference type="PROSITE-ProRule" id="PRU01248"/>
    </source>
</evidence>
<evidence type="ECO:0000259" key="7">
    <source>
        <dbReference type="PROSITE" id="PS51898"/>
    </source>
</evidence>
<dbReference type="Pfam" id="PF13356">
    <property type="entry name" value="Arm-DNA-bind_3"/>
    <property type="match status" value="1"/>
</dbReference>
<comment type="similarity">
    <text evidence="1">Belongs to the 'phage' integrase family.</text>
</comment>
<feature type="domain" description="Core-binding (CB)" evidence="8">
    <location>
        <begin position="97"/>
        <end position="177"/>
    </location>
</feature>
<dbReference type="GO" id="GO:0006310">
    <property type="term" value="P:DNA recombination"/>
    <property type="evidence" value="ECO:0007669"/>
    <property type="project" value="UniProtKB-KW"/>
</dbReference>
<feature type="compositionally biased region" description="Low complexity" evidence="6">
    <location>
        <begin position="398"/>
        <end position="407"/>
    </location>
</feature>
<dbReference type="InterPro" id="IPR002104">
    <property type="entry name" value="Integrase_catalytic"/>
</dbReference>
<evidence type="ECO:0000259" key="8">
    <source>
        <dbReference type="PROSITE" id="PS51900"/>
    </source>
</evidence>
<sequence>MLTDIQIRKAKAKEKSYKLADSHGLYVMVLHSGGKSFRMDYRFAGKRKTMTLGLFPRVTLADARRLTTEARAKLAQGINPTIERKVLKVTAYLNSNETFEAVAREWAEMHLADKSVSHKTRSKALLEKDLIPVLGGIPMRDLNAVLLLGALRKVEGRSVDMANRARSMAGQVLRYAVATGRAERDFTPDLRGALKTHRKAHYAAITEPTGFAGMMLAIDHYDGTMTVRNALRIAPLLMLRPSELRLMTWEHVNWEKEQLEFPVGYMKDKLRPHIVPLCRQALAILQEQHRYGGNFGPVFPSPHGRRKPMGPTAMQRALKALGFSGVQTVHGFRASARTIMEEVLEIPPHQLEHQLHHLVKDRNGRAYNRTSHLEARRKALQRWANWIDQQKGEKRSSSQRSSAQAEPATPPAHHAHGQLEIRFEEC</sequence>
<keyword evidence="10" id="KW-1185">Reference proteome</keyword>
<dbReference type="SUPFAM" id="SSF56349">
    <property type="entry name" value="DNA breaking-rejoining enzymes"/>
    <property type="match status" value="1"/>
</dbReference>
<evidence type="ECO:0000256" key="1">
    <source>
        <dbReference type="ARBA" id="ARBA00008857"/>
    </source>
</evidence>
<gene>
    <name evidence="9" type="ORF">R5R33_02170</name>
</gene>
<evidence type="ECO:0000256" key="2">
    <source>
        <dbReference type="ARBA" id="ARBA00022908"/>
    </source>
</evidence>
<dbReference type="InterPro" id="IPR038488">
    <property type="entry name" value="Integrase_DNA-bd_sf"/>
</dbReference>
<dbReference type="GO" id="GO:0003677">
    <property type="term" value="F:DNA binding"/>
    <property type="evidence" value="ECO:0007669"/>
    <property type="project" value="UniProtKB-UniRule"/>
</dbReference>
<dbReference type="InterPro" id="IPR025166">
    <property type="entry name" value="Integrase_DNA_bind_dom"/>
</dbReference>
<protein>
    <submittedName>
        <fullName evidence="9">Integrase arm-type DNA-binding domain-containing protein</fullName>
    </submittedName>
</protein>
<feature type="domain" description="Tyr recombinase" evidence="7">
    <location>
        <begin position="200"/>
        <end position="380"/>
    </location>
</feature>
<dbReference type="KEGG" id="mpaf:R5R33_02170"/>
<dbReference type="InterPro" id="IPR011010">
    <property type="entry name" value="DNA_brk_join_enz"/>
</dbReference>
<dbReference type="Pfam" id="PF00589">
    <property type="entry name" value="Phage_integrase"/>
    <property type="match status" value="1"/>
</dbReference>
<keyword evidence="2" id="KW-0229">DNA integration</keyword>
<dbReference type="InterPro" id="IPR013762">
    <property type="entry name" value="Integrase-like_cat_sf"/>
</dbReference>
<proteinExistence type="inferred from homology"/>
<dbReference type="InterPro" id="IPR050808">
    <property type="entry name" value="Phage_Integrase"/>
</dbReference>
<dbReference type="Gene3D" id="1.10.150.130">
    <property type="match status" value="1"/>
</dbReference>
<dbReference type="AlphaFoldDB" id="A0AAU0N153"/>
<dbReference type="InterPro" id="IPR044068">
    <property type="entry name" value="CB"/>
</dbReference>
<dbReference type="RefSeq" id="WP_318954431.1">
    <property type="nucleotide sequence ID" value="NZ_CP137555.1"/>
</dbReference>
<dbReference type="Gene3D" id="3.30.160.390">
    <property type="entry name" value="Integrase, DNA-binding domain"/>
    <property type="match status" value="1"/>
</dbReference>